<evidence type="ECO:0000256" key="5">
    <source>
        <dbReference type="SAM" id="Phobius"/>
    </source>
</evidence>
<dbReference type="SUPFAM" id="SSF144083">
    <property type="entry name" value="Magnesium transport protein CorA, transmembrane region"/>
    <property type="match status" value="1"/>
</dbReference>
<evidence type="ECO:0000256" key="3">
    <source>
        <dbReference type="ARBA" id="ARBA00022989"/>
    </source>
</evidence>
<feature type="transmembrane region" description="Helical" evidence="5">
    <location>
        <begin position="21"/>
        <end position="40"/>
    </location>
</feature>
<proteinExistence type="predicted"/>
<dbReference type="Pfam" id="PF01544">
    <property type="entry name" value="CorA"/>
    <property type="match status" value="1"/>
</dbReference>
<accession>A0ABR1Z5B6</accession>
<comment type="caution">
    <text evidence="6">The sequence shown here is derived from an EMBL/GenBank/DDBJ whole genome shotgun (WGS) entry which is preliminary data.</text>
</comment>
<dbReference type="InterPro" id="IPR002523">
    <property type="entry name" value="MgTranspt_CorA/ZnTranspt_ZntB"/>
</dbReference>
<dbReference type="Proteomes" id="UP001492380">
    <property type="component" value="Unassembled WGS sequence"/>
</dbReference>
<dbReference type="InterPro" id="IPR045863">
    <property type="entry name" value="CorA_TM1_TM2"/>
</dbReference>
<protein>
    <submittedName>
        <fullName evidence="6">Uncharacterized protein</fullName>
    </submittedName>
</protein>
<evidence type="ECO:0000256" key="1">
    <source>
        <dbReference type="ARBA" id="ARBA00004141"/>
    </source>
</evidence>
<sequence>MTIRESSRAISQAQEVKKLTQLAFFFTPLTFVVGIFGMNLNELGSVSIWVWIVTSACLLAATYAVLYFNIVFKTVNLALDTVINRFWWLVMSIADLVLN</sequence>
<comment type="subcellular location">
    <subcellularLocation>
        <location evidence="1">Membrane</location>
        <topology evidence="1">Multi-pass membrane protein</topology>
    </subcellularLocation>
</comment>
<name>A0ABR1Z5B6_9PEZI</name>
<keyword evidence="2 5" id="KW-0812">Transmembrane</keyword>
<dbReference type="Gene3D" id="1.20.58.340">
    <property type="entry name" value="Magnesium transport protein CorA, transmembrane region"/>
    <property type="match status" value="1"/>
</dbReference>
<organism evidence="6 7">
    <name type="scientific">Phyllosticta capitalensis</name>
    <dbReference type="NCBI Taxonomy" id="121624"/>
    <lineage>
        <taxon>Eukaryota</taxon>
        <taxon>Fungi</taxon>
        <taxon>Dikarya</taxon>
        <taxon>Ascomycota</taxon>
        <taxon>Pezizomycotina</taxon>
        <taxon>Dothideomycetes</taxon>
        <taxon>Dothideomycetes incertae sedis</taxon>
        <taxon>Botryosphaeriales</taxon>
        <taxon>Phyllostictaceae</taxon>
        <taxon>Phyllosticta</taxon>
    </lineage>
</organism>
<dbReference type="EMBL" id="JBBWRZ010000001">
    <property type="protein sequence ID" value="KAK8247595.1"/>
    <property type="molecule type" value="Genomic_DNA"/>
</dbReference>
<feature type="transmembrane region" description="Helical" evidence="5">
    <location>
        <begin position="46"/>
        <end position="70"/>
    </location>
</feature>
<keyword evidence="4 5" id="KW-0472">Membrane</keyword>
<evidence type="ECO:0000256" key="2">
    <source>
        <dbReference type="ARBA" id="ARBA00022692"/>
    </source>
</evidence>
<gene>
    <name evidence="6" type="ORF">HDK90DRAFT_474830</name>
</gene>
<keyword evidence="3 5" id="KW-1133">Transmembrane helix</keyword>
<keyword evidence="7" id="KW-1185">Reference proteome</keyword>
<evidence type="ECO:0000313" key="7">
    <source>
        <dbReference type="Proteomes" id="UP001492380"/>
    </source>
</evidence>
<evidence type="ECO:0000313" key="6">
    <source>
        <dbReference type="EMBL" id="KAK8247595.1"/>
    </source>
</evidence>
<reference evidence="6 7" key="1">
    <citation type="submission" date="2024-04" db="EMBL/GenBank/DDBJ databases">
        <title>Phyllosticta paracitricarpa is synonymous to the EU quarantine fungus P. citricarpa based on phylogenomic analyses.</title>
        <authorList>
            <consortium name="Lawrence Berkeley National Laboratory"/>
            <person name="Van Ingen-Buijs V.A."/>
            <person name="Van Westerhoven A.C."/>
            <person name="Haridas S."/>
            <person name="Skiadas P."/>
            <person name="Martin F."/>
            <person name="Groenewald J.Z."/>
            <person name="Crous P.W."/>
            <person name="Seidl M.F."/>
        </authorList>
    </citation>
    <scope>NUCLEOTIDE SEQUENCE [LARGE SCALE GENOMIC DNA]</scope>
    <source>
        <strain evidence="6 7">CBS 123374</strain>
    </source>
</reference>
<evidence type="ECO:0000256" key="4">
    <source>
        <dbReference type="ARBA" id="ARBA00023136"/>
    </source>
</evidence>